<accession>A0ABP0CXS0</accession>
<name>A0ABP0CXS0_9PEZI</name>
<keyword evidence="2" id="KW-1185">Reference proteome</keyword>
<dbReference type="Proteomes" id="UP001642482">
    <property type="component" value="Unassembled WGS sequence"/>
</dbReference>
<comment type="caution">
    <text evidence="1">The sequence shown here is derived from an EMBL/GenBank/DDBJ whole genome shotgun (WGS) entry which is preliminary data.</text>
</comment>
<dbReference type="InterPro" id="IPR014710">
    <property type="entry name" value="RmlC-like_jellyroll"/>
</dbReference>
<dbReference type="InterPro" id="IPR011051">
    <property type="entry name" value="RmlC_Cupin_sf"/>
</dbReference>
<reference evidence="1 2" key="1">
    <citation type="submission" date="2024-01" db="EMBL/GenBank/DDBJ databases">
        <authorList>
            <person name="Allen C."/>
            <person name="Tagirdzhanova G."/>
        </authorList>
    </citation>
    <scope>NUCLEOTIDE SEQUENCE [LARGE SCALE GENOMIC DNA]</scope>
</reference>
<dbReference type="Pfam" id="PF06249">
    <property type="entry name" value="EutQ"/>
    <property type="match status" value="1"/>
</dbReference>
<dbReference type="Gene3D" id="2.60.120.10">
    <property type="entry name" value="Jelly Rolls"/>
    <property type="match status" value="1"/>
</dbReference>
<dbReference type="EMBL" id="CAWUHD010000153">
    <property type="protein sequence ID" value="CAK7235806.1"/>
    <property type="molecule type" value="Genomic_DNA"/>
</dbReference>
<dbReference type="PANTHER" id="PTHR36169:SF1">
    <property type="entry name" value="ACETATE KINASE EUTQ"/>
    <property type="match status" value="1"/>
</dbReference>
<evidence type="ECO:0008006" key="3">
    <source>
        <dbReference type="Google" id="ProtNLM"/>
    </source>
</evidence>
<dbReference type="PANTHER" id="PTHR36169">
    <property type="entry name" value="ETHANOLAMINE UTILIZATION PROTEIN EUTQ"/>
    <property type="match status" value="1"/>
</dbReference>
<gene>
    <name evidence="1" type="ORF">SEUCBS140593_009405</name>
</gene>
<proteinExistence type="predicted"/>
<protein>
    <recommendedName>
        <fullName evidence="3">Ethanolamine utilization protein</fullName>
    </recommendedName>
</protein>
<sequence length="117" mass="12815">MVFEYTGESKFHSIPHLEGAAACVHFVDVFTSAKGSSNPLTGSMFFLEYTDTPEPAPKYDYDESGVVIKGELHIKDETGKTASLQEGDSFFVHRGSTITFSSPRFAIAYKCAGRPSH</sequence>
<dbReference type="InterPro" id="IPR010424">
    <property type="entry name" value="EutQ"/>
</dbReference>
<evidence type="ECO:0000313" key="2">
    <source>
        <dbReference type="Proteomes" id="UP001642482"/>
    </source>
</evidence>
<organism evidence="1 2">
    <name type="scientific">Sporothrix eucalyptigena</name>
    <dbReference type="NCBI Taxonomy" id="1812306"/>
    <lineage>
        <taxon>Eukaryota</taxon>
        <taxon>Fungi</taxon>
        <taxon>Dikarya</taxon>
        <taxon>Ascomycota</taxon>
        <taxon>Pezizomycotina</taxon>
        <taxon>Sordariomycetes</taxon>
        <taxon>Sordariomycetidae</taxon>
        <taxon>Ophiostomatales</taxon>
        <taxon>Ophiostomataceae</taxon>
        <taxon>Sporothrix</taxon>
    </lineage>
</organism>
<evidence type="ECO:0000313" key="1">
    <source>
        <dbReference type="EMBL" id="CAK7235806.1"/>
    </source>
</evidence>
<dbReference type="SUPFAM" id="SSF51182">
    <property type="entry name" value="RmlC-like cupins"/>
    <property type="match status" value="1"/>
</dbReference>